<evidence type="ECO:0000256" key="1">
    <source>
        <dbReference type="SAM" id="MobiDB-lite"/>
    </source>
</evidence>
<evidence type="ECO:0000313" key="4">
    <source>
        <dbReference type="Proteomes" id="UP000197138"/>
    </source>
</evidence>
<comment type="caution">
    <text evidence="2">The sequence shown here is derived from an EMBL/GenBank/DDBJ whole genome shotgun (WGS) entry which is preliminary data.</text>
</comment>
<organism evidence="2 4">
    <name type="scientific">Punica granatum</name>
    <name type="common">Pomegranate</name>
    <dbReference type="NCBI Taxonomy" id="22663"/>
    <lineage>
        <taxon>Eukaryota</taxon>
        <taxon>Viridiplantae</taxon>
        <taxon>Streptophyta</taxon>
        <taxon>Embryophyta</taxon>
        <taxon>Tracheophyta</taxon>
        <taxon>Spermatophyta</taxon>
        <taxon>Magnoliopsida</taxon>
        <taxon>eudicotyledons</taxon>
        <taxon>Gunneridae</taxon>
        <taxon>Pentapetalae</taxon>
        <taxon>rosids</taxon>
        <taxon>malvids</taxon>
        <taxon>Myrtales</taxon>
        <taxon>Lythraceae</taxon>
        <taxon>Punica</taxon>
    </lineage>
</organism>
<reference evidence="3 5" key="3">
    <citation type="submission" date="2017-11" db="EMBL/GenBank/DDBJ databases">
        <title>De-novo sequencing of pomegranate (Punica granatum L.) genome.</title>
        <authorList>
            <person name="Akparov Z."/>
            <person name="Amiraslanov A."/>
            <person name="Hajiyeva S."/>
            <person name="Abbasov M."/>
            <person name="Kaur K."/>
            <person name="Hamwieh A."/>
            <person name="Solovyev V."/>
            <person name="Salamov A."/>
            <person name="Braich B."/>
            <person name="Kosarev P."/>
            <person name="Mahmoud A."/>
            <person name="Hajiyev E."/>
            <person name="Babayeva S."/>
            <person name="Izzatullayeva V."/>
            <person name="Mammadov A."/>
            <person name="Mammadov A."/>
            <person name="Sharifova S."/>
            <person name="Ojaghi J."/>
            <person name="Eynullazada K."/>
            <person name="Bayramov B."/>
            <person name="Abdulazimova A."/>
            <person name="Shahmuradov I."/>
        </authorList>
    </citation>
    <scope>NUCLEOTIDE SEQUENCE [LARGE SCALE GENOMIC DNA]</scope>
    <source>
        <strain evidence="3">AG2017</strain>
        <strain evidence="5">cv. AG2017</strain>
        <tissue evidence="3">Leaf</tissue>
    </source>
</reference>
<reference evidence="4" key="1">
    <citation type="journal article" date="2017" name="Plant J.">
        <title>The pomegranate (Punica granatum L.) genome and the genomics of punicalagin biosynthesis.</title>
        <authorList>
            <person name="Qin G."/>
            <person name="Xu C."/>
            <person name="Ming R."/>
            <person name="Tang H."/>
            <person name="Guyot R."/>
            <person name="Kramer E.M."/>
            <person name="Hu Y."/>
            <person name="Yi X."/>
            <person name="Qi Y."/>
            <person name="Xu X."/>
            <person name="Gao Z."/>
            <person name="Pan H."/>
            <person name="Jian J."/>
            <person name="Tian Y."/>
            <person name="Yue Z."/>
            <person name="Xu Y."/>
        </authorList>
    </citation>
    <scope>NUCLEOTIDE SEQUENCE [LARGE SCALE GENOMIC DNA]</scope>
    <source>
        <strain evidence="4">cv. Dabenzi</strain>
    </source>
</reference>
<evidence type="ECO:0000313" key="5">
    <source>
        <dbReference type="Proteomes" id="UP000233551"/>
    </source>
</evidence>
<gene>
    <name evidence="2" type="ORF">CDL15_Pgr013091</name>
    <name evidence="3" type="ORF">CRG98_019456</name>
</gene>
<sequence length="90" mass="10020">MDQACSISKDVKGPGPSRCSSHNRGRSRLAGAALSQSALWLSSLFDPPKRWAQGKSGLYRIYLDESRLSLPLKRSRNYVLEYPSSVFMEG</sequence>
<evidence type="ECO:0000313" key="3">
    <source>
        <dbReference type="EMBL" id="PKI60112.1"/>
    </source>
</evidence>
<dbReference type="EMBL" id="MTKT01004273">
    <property type="protein sequence ID" value="OWM72623.1"/>
    <property type="molecule type" value="Genomic_DNA"/>
</dbReference>
<dbReference type="Proteomes" id="UP000197138">
    <property type="component" value="Unassembled WGS sequence"/>
</dbReference>
<proteinExistence type="predicted"/>
<protein>
    <submittedName>
        <fullName evidence="2">Uncharacterized protein</fullName>
    </submittedName>
</protein>
<keyword evidence="5" id="KW-1185">Reference proteome</keyword>
<feature type="region of interest" description="Disordered" evidence="1">
    <location>
        <begin position="1"/>
        <end position="26"/>
    </location>
</feature>
<dbReference type="Proteomes" id="UP000233551">
    <property type="component" value="Unassembled WGS sequence"/>
</dbReference>
<name>A0A218WJ87_PUNGR</name>
<reference evidence="2" key="2">
    <citation type="submission" date="2017-06" db="EMBL/GenBank/DDBJ databases">
        <title>The pomegranate genome and the genomics of punicalagin biosynthesis.</title>
        <authorList>
            <person name="Xu C."/>
        </authorList>
    </citation>
    <scope>NUCLEOTIDE SEQUENCE [LARGE SCALE GENOMIC DNA]</scope>
    <source>
        <tissue evidence="2">Fresh leaf</tissue>
    </source>
</reference>
<accession>A0A218WJ87</accession>
<evidence type="ECO:0000313" key="2">
    <source>
        <dbReference type="EMBL" id="OWM72623.1"/>
    </source>
</evidence>
<dbReference type="EMBL" id="PGOL01001187">
    <property type="protein sequence ID" value="PKI60112.1"/>
    <property type="molecule type" value="Genomic_DNA"/>
</dbReference>
<dbReference type="AlphaFoldDB" id="A0A218WJ87"/>